<keyword evidence="5 8" id="KW-1133">Transmembrane helix</keyword>
<dbReference type="GO" id="GO:0005886">
    <property type="term" value="C:plasma membrane"/>
    <property type="evidence" value="ECO:0007669"/>
    <property type="project" value="UniProtKB-SubCell"/>
</dbReference>
<dbReference type="PROSITE" id="PS50850">
    <property type="entry name" value="MFS"/>
    <property type="match status" value="1"/>
</dbReference>
<evidence type="ECO:0000256" key="5">
    <source>
        <dbReference type="ARBA" id="ARBA00022989"/>
    </source>
</evidence>
<evidence type="ECO:0000313" key="11">
    <source>
        <dbReference type="EMBL" id="QEV33244.1"/>
    </source>
</evidence>
<dbReference type="Pfam" id="PF07690">
    <property type="entry name" value="MFS_1"/>
    <property type="match status" value="1"/>
</dbReference>
<feature type="transmembrane region" description="Helical" evidence="8">
    <location>
        <begin position="147"/>
        <end position="172"/>
    </location>
</feature>
<keyword evidence="6 8" id="KW-0472">Membrane</keyword>
<evidence type="ECO:0000256" key="7">
    <source>
        <dbReference type="ARBA" id="ARBA00023251"/>
    </source>
</evidence>
<feature type="transmembrane region" description="Helical" evidence="8">
    <location>
        <begin position="368"/>
        <end position="391"/>
    </location>
</feature>
<proteinExistence type="predicted"/>
<dbReference type="EMBL" id="BMSJ01000009">
    <property type="protein sequence ID" value="GGR38190.1"/>
    <property type="molecule type" value="Genomic_DNA"/>
</dbReference>
<dbReference type="PRINTS" id="PR01036">
    <property type="entry name" value="TCRTETB"/>
</dbReference>
<comment type="subcellular location">
    <subcellularLocation>
        <location evidence="1">Cell membrane</location>
        <topology evidence="1">Multi-pass membrane protein</topology>
    </subcellularLocation>
</comment>
<dbReference type="Proteomes" id="UP000642014">
    <property type="component" value="Unassembled WGS sequence"/>
</dbReference>
<dbReference type="InterPro" id="IPR020846">
    <property type="entry name" value="MFS_dom"/>
</dbReference>
<feature type="transmembrane region" description="Helical" evidence="8">
    <location>
        <begin position="438"/>
        <end position="457"/>
    </location>
</feature>
<keyword evidence="7" id="KW-0046">Antibiotic resistance</keyword>
<dbReference type="InterPro" id="IPR036259">
    <property type="entry name" value="MFS_trans_sf"/>
</dbReference>
<keyword evidence="12" id="KW-1185">Reference proteome</keyword>
<evidence type="ECO:0000256" key="4">
    <source>
        <dbReference type="ARBA" id="ARBA00022692"/>
    </source>
</evidence>
<feature type="transmembrane region" description="Helical" evidence="8">
    <location>
        <begin position="208"/>
        <end position="228"/>
    </location>
</feature>
<dbReference type="EMBL" id="CP023693">
    <property type="protein sequence ID" value="QEV33244.1"/>
    <property type="molecule type" value="Genomic_DNA"/>
</dbReference>
<feature type="transmembrane region" description="Helical" evidence="8">
    <location>
        <begin position="112"/>
        <end position="135"/>
    </location>
</feature>
<dbReference type="GeneID" id="95455005"/>
<organism evidence="10 13">
    <name type="scientific">Streptomyces cinereoruber</name>
    <dbReference type="NCBI Taxonomy" id="67260"/>
    <lineage>
        <taxon>Bacteria</taxon>
        <taxon>Bacillati</taxon>
        <taxon>Actinomycetota</taxon>
        <taxon>Actinomycetes</taxon>
        <taxon>Kitasatosporales</taxon>
        <taxon>Streptomycetaceae</taxon>
        <taxon>Streptomyces</taxon>
    </lineage>
</organism>
<feature type="domain" description="Major facilitator superfamily (MFS) profile" evidence="9">
    <location>
        <begin position="21"/>
        <end position="461"/>
    </location>
</feature>
<dbReference type="Gene3D" id="1.20.1720.10">
    <property type="entry name" value="Multidrug resistance protein D"/>
    <property type="match status" value="1"/>
</dbReference>
<evidence type="ECO:0000256" key="2">
    <source>
        <dbReference type="ARBA" id="ARBA00022448"/>
    </source>
</evidence>
<dbReference type="GO" id="GO:0046677">
    <property type="term" value="P:response to antibiotic"/>
    <property type="evidence" value="ECO:0007669"/>
    <property type="project" value="UniProtKB-KW"/>
</dbReference>
<keyword evidence="4 8" id="KW-0812">Transmembrane</keyword>
<dbReference type="InterPro" id="IPR011701">
    <property type="entry name" value="MFS"/>
</dbReference>
<feature type="transmembrane region" description="Helical" evidence="8">
    <location>
        <begin position="412"/>
        <end position="432"/>
    </location>
</feature>
<dbReference type="PANTHER" id="PTHR42718:SF46">
    <property type="entry name" value="BLR6921 PROTEIN"/>
    <property type="match status" value="1"/>
</dbReference>
<evidence type="ECO:0000259" key="9">
    <source>
        <dbReference type="PROSITE" id="PS50850"/>
    </source>
</evidence>
<feature type="transmembrane region" description="Helical" evidence="8">
    <location>
        <begin position="308"/>
        <end position="327"/>
    </location>
</feature>
<dbReference type="Proteomes" id="UP000326029">
    <property type="component" value="Chromosome"/>
</dbReference>
<feature type="transmembrane region" description="Helical" evidence="8">
    <location>
        <begin position="87"/>
        <end position="106"/>
    </location>
</feature>
<keyword evidence="2" id="KW-0813">Transport</keyword>
<dbReference type="GO" id="GO:0022857">
    <property type="term" value="F:transmembrane transporter activity"/>
    <property type="evidence" value="ECO:0007669"/>
    <property type="project" value="InterPro"/>
</dbReference>
<name>A0AAV4KLR2_9ACTN</name>
<feature type="transmembrane region" description="Helical" evidence="8">
    <location>
        <begin position="234"/>
        <end position="256"/>
    </location>
</feature>
<evidence type="ECO:0000313" key="12">
    <source>
        <dbReference type="Proteomes" id="UP000326029"/>
    </source>
</evidence>
<dbReference type="CDD" id="cd17321">
    <property type="entry name" value="MFS_MMR_MDR_like"/>
    <property type="match status" value="1"/>
</dbReference>
<evidence type="ECO:0000256" key="3">
    <source>
        <dbReference type="ARBA" id="ARBA00022475"/>
    </source>
</evidence>
<feature type="transmembrane region" description="Helical" evidence="8">
    <location>
        <begin position="56"/>
        <end position="75"/>
    </location>
</feature>
<dbReference type="AlphaFoldDB" id="A0AAV4KLR2"/>
<evidence type="ECO:0000256" key="6">
    <source>
        <dbReference type="ARBA" id="ARBA00023136"/>
    </source>
</evidence>
<feature type="transmembrane region" description="Helical" evidence="8">
    <location>
        <begin position="276"/>
        <end position="296"/>
    </location>
</feature>
<dbReference type="SUPFAM" id="SSF103473">
    <property type="entry name" value="MFS general substrate transporter"/>
    <property type="match status" value="1"/>
</dbReference>
<reference evidence="10" key="3">
    <citation type="submission" date="2023-08" db="EMBL/GenBank/DDBJ databases">
        <authorList>
            <person name="Sun Q."/>
            <person name="Ohkuma M."/>
        </authorList>
    </citation>
    <scope>NUCLEOTIDE SEQUENCE</scope>
    <source>
        <strain evidence="10">JCM 4205</strain>
    </source>
</reference>
<protein>
    <submittedName>
        <fullName evidence="10">MFS transporter</fullName>
    </submittedName>
</protein>
<feature type="transmembrane region" description="Helical" evidence="8">
    <location>
        <begin position="339"/>
        <end position="356"/>
    </location>
</feature>
<feature type="transmembrane region" description="Helical" evidence="8">
    <location>
        <begin position="178"/>
        <end position="196"/>
    </location>
</feature>
<reference evidence="10 13" key="1">
    <citation type="journal article" date="2014" name="Int. J. Syst. Evol. Microbiol.">
        <title>Complete genome sequence of Corynebacterium casei LMG S-19264T (=DSM 44701T), isolated from a smear-ripened cheese.</title>
        <authorList>
            <consortium name="US DOE Joint Genome Institute (JGI-PGF)"/>
            <person name="Walter F."/>
            <person name="Albersmeier A."/>
            <person name="Kalinowski J."/>
            <person name="Ruckert C."/>
        </authorList>
    </citation>
    <scope>NUCLEOTIDE SEQUENCE [LARGE SCALE GENOMIC DNA]</scope>
    <source>
        <strain evidence="10 13">JCM 4205</strain>
    </source>
</reference>
<gene>
    <name evidence="11" type="ORF">CP977_14620</name>
    <name evidence="10" type="ORF">GCM10010497_46400</name>
</gene>
<evidence type="ECO:0000313" key="10">
    <source>
        <dbReference type="EMBL" id="GGR38190.1"/>
    </source>
</evidence>
<dbReference type="RefSeq" id="WP_152370236.1">
    <property type="nucleotide sequence ID" value="NZ_BMSJ01000009.1"/>
</dbReference>
<reference evidence="11 12" key="2">
    <citation type="submission" date="2017-09" db="EMBL/GenBank/DDBJ databases">
        <authorList>
            <person name="Lee N."/>
            <person name="Cho B.-K."/>
        </authorList>
    </citation>
    <scope>NUCLEOTIDE SEQUENCE [LARGE SCALE GENOMIC DNA]</scope>
    <source>
        <strain evidence="11 12">ATCC 19740</strain>
    </source>
</reference>
<evidence type="ECO:0000256" key="8">
    <source>
        <dbReference type="SAM" id="Phobius"/>
    </source>
</evidence>
<keyword evidence="3" id="KW-1003">Cell membrane</keyword>
<sequence length="463" mass="45632">MTTTSPQADAAFRFDRRAWTTLLVLCTAVLFEGMSLSAINVQLADIRADLTPSPDQLQLVASAFLVAYAGLLLAGGGCADRWGGRRVFLAGVAVFGLGSLGAALAHDALLLVLARAVQGAGAAITAPAAVSLIVASFPEGSPRNRALGVFSAMGAVGFSLGVVSGGLLTELFGWRSGFVLYVPLTVLVLALGSRLPDPPEATGAVRRPLPYGSALLVTGGLAALVHGVGRVGAAPVAGVAAVAGAGLLALLVFLAVQRRAAAPLLPLGLVADRRMAAACVALGGAFAGVTGAMFLVATDLQDRQGWSALAAGLAFLPQGVAVGVLSTPAARLADRRPPALLLLLGLGVIAAGQLLYTTVPSGSYATHLLPAALLVGAGIAVAYPAAVMLASAAAGPADQGTASGALVTCQQAGGALGVAVAAGLQSAAPGAFGVGAPGLWACFGCAALALLGCAVLVPPRRAR</sequence>
<dbReference type="PANTHER" id="PTHR42718">
    <property type="entry name" value="MAJOR FACILITATOR SUPERFAMILY MULTIDRUG TRANSPORTER MFSC"/>
    <property type="match status" value="1"/>
</dbReference>
<accession>A0AAV4KLR2</accession>
<feature type="transmembrane region" description="Helical" evidence="8">
    <location>
        <begin position="21"/>
        <end position="44"/>
    </location>
</feature>
<evidence type="ECO:0000313" key="13">
    <source>
        <dbReference type="Proteomes" id="UP000642014"/>
    </source>
</evidence>
<evidence type="ECO:0000256" key="1">
    <source>
        <dbReference type="ARBA" id="ARBA00004651"/>
    </source>
</evidence>
<dbReference type="Gene3D" id="1.20.1250.20">
    <property type="entry name" value="MFS general substrate transporter like domains"/>
    <property type="match status" value="1"/>
</dbReference>